<accession>A0A3D9B355</accession>
<organism evidence="1 2">
    <name type="scientific">Chryseobacterium pennipullorum</name>
    <dbReference type="NCBI Taxonomy" id="2258963"/>
    <lineage>
        <taxon>Bacteria</taxon>
        <taxon>Pseudomonadati</taxon>
        <taxon>Bacteroidota</taxon>
        <taxon>Flavobacteriia</taxon>
        <taxon>Flavobacteriales</taxon>
        <taxon>Weeksellaceae</taxon>
        <taxon>Chryseobacterium group</taxon>
        <taxon>Chryseobacterium</taxon>
    </lineage>
</organism>
<reference evidence="1 2" key="1">
    <citation type="submission" date="2018-06" db="EMBL/GenBank/DDBJ databases">
        <title>Novel Chryseobacterium species.</title>
        <authorList>
            <person name="Newman J."/>
            <person name="Hugo C."/>
            <person name="Oosthuizen L."/>
            <person name="Charimba G."/>
        </authorList>
    </citation>
    <scope>NUCLEOTIDE SEQUENCE [LARGE SCALE GENOMIC DNA]</scope>
    <source>
        <strain evidence="1 2">7_F195</strain>
    </source>
</reference>
<dbReference type="RefSeq" id="WP_115927889.1">
    <property type="nucleotide sequence ID" value="NZ_QNVV01000006.1"/>
</dbReference>
<keyword evidence="2" id="KW-1185">Reference proteome</keyword>
<proteinExistence type="predicted"/>
<evidence type="ECO:0000313" key="1">
    <source>
        <dbReference type="EMBL" id="REC47939.1"/>
    </source>
</evidence>
<gene>
    <name evidence="1" type="ORF">DRF67_08565</name>
</gene>
<dbReference type="EMBL" id="QNVV01000006">
    <property type="protein sequence ID" value="REC47939.1"/>
    <property type="molecule type" value="Genomic_DNA"/>
</dbReference>
<evidence type="ECO:0000313" key="2">
    <source>
        <dbReference type="Proteomes" id="UP000256257"/>
    </source>
</evidence>
<name>A0A3D9B355_9FLAO</name>
<comment type="caution">
    <text evidence="1">The sequence shown here is derived from an EMBL/GenBank/DDBJ whole genome shotgun (WGS) entry which is preliminary data.</text>
</comment>
<sequence>MGKNLTEKEFKRLIQKHIKNTDFVKVYLDHDNDSAIFGFIVKFSDHFLMIEESNDFALVGVKIVPYSKVRGIRHSRYDKISKAIYLEEKLVRFDQNIIDKTNVENGESLFKSIKKQDFHCSIESKKNKRDIFSIGEILEIDEKSVVIKNYDPAGKFTTPHKISFKNIHVINFNDNYTKVFRKYLK</sequence>
<dbReference type="OrthoDB" id="7173027at2"/>
<dbReference type="Proteomes" id="UP000256257">
    <property type="component" value="Unassembled WGS sequence"/>
</dbReference>
<protein>
    <submittedName>
        <fullName evidence="1">Uncharacterized protein</fullName>
    </submittedName>
</protein>
<dbReference type="AlphaFoldDB" id="A0A3D9B355"/>